<evidence type="ECO:0000256" key="5">
    <source>
        <dbReference type="PIRSR" id="PIRSR606710-2"/>
    </source>
</evidence>
<evidence type="ECO:0000256" key="6">
    <source>
        <dbReference type="RuleBase" id="RU361187"/>
    </source>
</evidence>
<dbReference type="InterPro" id="IPR051795">
    <property type="entry name" value="Glycosyl_Hydrlase_43"/>
</dbReference>
<dbReference type="Pfam" id="PF17851">
    <property type="entry name" value="GH43_C2"/>
    <property type="match status" value="1"/>
</dbReference>
<evidence type="ECO:0000256" key="1">
    <source>
        <dbReference type="ARBA" id="ARBA00009865"/>
    </source>
</evidence>
<comment type="caution">
    <text evidence="8">The sequence shown here is derived from an EMBL/GenBank/DDBJ whole genome shotgun (WGS) entry which is preliminary data.</text>
</comment>
<dbReference type="SUPFAM" id="SSF75005">
    <property type="entry name" value="Arabinanase/levansucrase/invertase"/>
    <property type="match status" value="1"/>
</dbReference>
<evidence type="ECO:0000313" key="8">
    <source>
        <dbReference type="EMBL" id="MBB6514009.1"/>
    </source>
</evidence>
<dbReference type="EMBL" id="JACHON010000020">
    <property type="protein sequence ID" value="MBB6514009.1"/>
    <property type="molecule type" value="Genomic_DNA"/>
</dbReference>
<dbReference type="PANTHER" id="PTHR42812:SF15">
    <property type="entry name" value="HYDROLASE, PUTATIVE (AFU_ORTHOLOGUE AFUA_2G00930)-RELATED"/>
    <property type="match status" value="1"/>
</dbReference>
<dbReference type="AlphaFoldDB" id="A0A841RNE3"/>
<keyword evidence="3 6" id="KW-0326">Glycosidase</keyword>
<evidence type="ECO:0000313" key="9">
    <source>
        <dbReference type="Proteomes" id="UP000572212"/>
    </source>
</evidence>
<dbReference type="GO" id="GO:0004553">
    <property type="term" value="F:hydrolase activity, hydrolyzing O-glycosyl compounds"/>
    <property type="evidence" value="ECO:0007669"/>
    <property type="project" value="InterPro"/>
</dbReference>
<dbReference type="Gene3D" id="2.60.120.200">
    <property type="match status" value="1"/>
</dbReference>
<protein>
    <submittedName>
        <fullName evidence="8">Beta-xylosidase</fullName>
    </submittedName>
</protein>
<dbReference type="InterPro" id="IPR013320">
    <property type="entry name" value="ConA-like_dom_sf"/>
</dbReference>
<evidence type="ECO:0000256" key="4">
    <source>
        <dbReference type="PIRSR" id="PIRSR606710-1"/>
    </source>
</evidence>
<dbReference type="SUPFAM" id="SSF49899">
    <property type="entry name" value="Concanavalin A-like lectins/glucanases"/>
    <property type="match status" value="1"/>
</dbReference>
<dbReference type="CDD" id="cd09001">
    <property type="entry name" value="GH43_FsAxh1-like"/>
    <property type="match status" value="1"/>
</dbReference>
<dbReference type="Gene3D" id="2.115.10.20">
    <property type="entry name" value="Glycosyl hydrolase domain, family 43"/>
    <property type="match status" value="1"/>
</dbReference>
<dbReference type="InterPro" id="IPR006710">
    <property type="entry name" value="Glyco_hydro_43"/>
</dbReference>
<reference evidence="8 9" key="1">
    <citation type="submission" date="2020-08" db="EMBL/GenBank/DDBJ databases">
        <title>Genomic Encyclopedia of Type Strains, Phase IV (KMG-IV): sequencing the most valuable type-strain genomes for metagenomic binning, comparative biology and taxonomic classification.</title>
        <authorList>
            <person name="Goeker M."/>
        </authorList>
    </citation>
    <scope>NUCLEOTIDE SEQUENCE [LARGE SCALE GENOMIC DNA]</scope>
    <source>
        <strain evidence="8 9">DSM 11805</strain>
    </source>
</reference>
<proteinExistence type="inferred from homology"/>
<evidence type="ECO:0000259" key="7">
    <source>
        <dbReference type="Pfam" id="PF17851"/>
    </source>
</evidence>
<feature type="active site" description="Proton donor" evidence="4">
    <location>
        <position position="183"/>
    </location>
</feature>
<dbReference type="PANTHER" id="PTHR42812">
    <property type="entry name" value="BETA-XYLOSIDASE"/>
    <property type="match status" value="1"/>
</dbReference>
<keyword evidence="2 6" id="KW-0378">Hydrolase</keyword>
<dbReference type="RefSeq" id="WP_184250227.1">
    <property type="nucleotide sequence ID" value="NZ_BAAACU010000017.1"/>
</dbReference>
<keyword evidence="9" id="KW-1185">Reference proteome</keyword>
<feature type="site" description="Important for catalytic activity, responsible for pKa modulation of the active site Glu and correct orientation of both the proton donor and substrate" evidence="5">
    <location>
        <position position="128"/>
    </location>
</feature>
<dbReference type="InterPro" id="IPR041542">
    <property type="entry name" value="GH43_C2"/>
</dbReference>
<dbReference type="GO" id="GO:0005975">
    <property type="term" value="P:carbohydrate metabolic process"/>
    <property type="evidence" value="ECO:0007669"/>
    <property type="project" value="InterPro"/>
</dbReference>
<name>A0A841RNE3_9BACI</name>
<dbReference type="Proteomes" id="UP000572212">
    <property type="component" value="Unassembled WGS sequence"/>
</dbReference>
<sequence length="515" mass="59114">MTSKVKAKNPIIPLDYPDVDVIRVDDTYYMISTTMYFMPGCEILRSYDLVNWEHATYVYDKLDSTPAQRLEDDLHIYGQGMWAASLRYHNGTFYVVFAANDTRKTYVFTANDVEGPWEKREIEGFYHDASLFFDDDNRTYLVYGNREVWLTELETDLSKPKENGRHQILVSESEADNPNLSYEGAHFYKVNGTYYLFLIRSLPDRWMRVQSCFIANSLDETFSGQDVLVDDRDYCGQGVAQGGVVDTPEGDWYAILFQDSGAVGRMPILVPVEWRDGDFPIFGDDGKIPVHFHTESTHSDYPYEPLVGSDDFKKQYPKYYGLAPKWQFNHEPDPSGFSVNTEEGYVQISTTKVTDQLLQATNTLTQRMQFPNSSAEVTVDATNLNDGDIAGFCALQGAYGFVGITKETGNYYLVMRTKPLTDLTMQSFTPNNSEEKEWERIPIDNPNVTLKIDADFWQMKDIVRFYFQQDGEFTQIGPEHQVAFKLDHFTGCRFGLFCYSTKKEGGSAQFSQFKY</sequence>
<gene>
    <name evidence="8" type="ORF">GGQ92_002830</name>
</gene>
<organism evidence="8 9">
    <name type="scientific">Gracilibacillus halotolerans</name>
    <dbReference type="NCBI Taxonomy" id="74386"/>
    <lineage>
        <taxon>Bacteria</taxon>
        <taxon>Bacillati</taxon>
        <taxon>Bacillota</taxon>
        <taxon>Bacilli</taxon>
        <taxon>Bacillales</taxon>
        <taxon>Bacillaceae</taxon>
        <taxon>Gracilibacillus</taxon>
    </lineage>
</organism>
<comment type="similarity">
    <text evidence="1 6">Belongs to the glycosyl hydrolase 43 family.</text>
</comment>
<feature type="active site" description="Proton acceptor" evidence="4">
    <location>
        <position position="18"/>
    </location>
</feature>
<dbReference type="InterPro" id="IPR023296">
    <property type="entry name" value="Glyco_hydro_beta-prop_sf"/>
</dbReference>
<feature type="domain" description="Beta-xylosidase C-terminal Concanavalin A-like" evidence="7">
    <location>
        <begin position="322"/>
        <end position="515"/>
    </location>
</feature>
<evidence type="ECO:0000256" key="2">
    <source>
        <dbReference type="ARBA" id="ARBA00022801"/>
    </source>
</evidence>
<evidence type="ECO:0000256" key="3">
    <source>
        <dbReference type="ARBA" id="ARBA00023295"/>
    </source>
</evidence>
<accession>A0A841RNE3</accession>
<dbReference type="Pfam" id="PF04616">
    <property type="entry name" value="Glyco_hydro_43"/>
    <property type="match status" value="1"/>
</dbReference>